<gene>
    <name evidence="1" type="ORF">MNODULE_22875</name>
</gene>
<name>A0A7X6DUK9_9BACT</name>
<dbReference type="AlphaFoldDB" id="A0A7X6DUK9"/>
<dbReference type="SUPFAM" id="SSF52540">
    <property type="entry name" value="P-loop containing nucleoside triphosphate hydrolases"/>
    <property type="match status" value="1"/>
</dbReference>
<reference evidence="1 2" key="1">
    <citation type="journal article" date="2020" name="Nature">
        <title>Bacterial chemolithoautotrophy via manganese oxidation.</title>
        <authorList>
            <person name="Yu H."/>
            <person name="Leadbetter J.R."/>
        </authorList>
    </citation>
    <scope>NUCLEOTIDE SEQUENCE [LARGE SCALE GENOMIC DNA]</scope>
    <source>
        <strain evidence="1 2">Mn-1</strain>
    </source>
</reference>
<proteinExistence type="predicted"/>
<evidence type="ECO:0008006" key="3">
    <source>
        <dbReference type="Google" id="ProtNLM"/>
    </source>
</evidence>
<dbReference type="RefSeq" id="WP_168063568.1">
    <property type="nucleotide sequence ID" value="NZ_VTOW01000009.1"/>
</dbReference>
<protein>
    <recommendedName>
        <fullName evidence="3">DUF4062 domain-containing protein</fullName>
    </recommendedName>
</protein>
<evidence type="ECO:0000313" key="2">
    <source>
        <dbReference type="Proteomes" id="UP000534783"/>
    </source>
</evidence>
<organism evidence="1 2">
    <name type="scientific">Candidatus Manganitrophus noduliformans</name>
    <dbReference type="NCBI Taxonomy" id="2606439"/>
    <lineage>
        <taxon>Bacteria</taxon>
        <taxon>Pseudomonadati</taxon>
        <taxon>Nitrospirota</taxon>
        <taxon>Nitrospiria</taxon>
        <taxon>Candidatus Troglogloeales</taxon>
        <taxon>Candidatus Manganitrophaceae</taxon>
        <taxon>Candidatus Manganitrophus</taxon>
    </lineage>
</organism>
<dbReference type="Proteomes" id="UP000534783">
    <property type="component" value="Unassembled WGS sequence"/>
</dbReference>
<dbReference type="Gene3D" id="3.40.50.300">
    <property type="entry name" value="P-loop containing nucleotide triphosphate hydrolases"/>
    <property type="match status" value="1"/>
</dbReference>
<dbReference type="InterPro" id="IPR027417">
    <property type="entry name" value="P-loop_NTPase"/>
</dbReference>
<keyword evidence="2" id="KW-1185">Reference proteome</keyword>
<comment type="caution">
    <text evidence="1">The sequence shown here is derived from an EMBL/GenBank/DDBJ whole genome shotgun (WGS) entry which is preliminary data.</text>
</comment>
<dbReference type="EMBL" id="VTOW01000009">
    <property type="protein sequence ID" value="NKE73605.1"/>
    <property type="molecule type" value="Genomic_DNA"/>
</dbReference>
<sequence>MSQPVTTFRIFIASPSDCNVERKTVRQIINQDPTIRTLKRELNIALDDLGCEDLLSDLGRPQSIINAAIEKFDPHWIVFIFWHRFGTDAGMGMTGTEEEWNLARKMNEQKSGRPTVSLYFNRATPATYIVDPDQQSALANFRSRIFSEYQALASEFNGTSEFEQLFRAHLTKRVFALTNGQLALPKHLTERFLTASRGLLTWQRALGSGHEIARPELDELLERISGSEQSSTLILGGPGAGKSSLLSAGAHALIEKGMSVLAIKADMLGAGINTFEDLSKWLHINVDLRDAIRILASEEKVVIICKYYDLI</sequence>
<evidence type="ECO:0000313" key="1">
    <source>
        <dbReference type="EMBL" id="NKE73605.1"/>
    </source>
</evidence>
<accession>A0A7X6DUK9</accession>